<evidence type="ECO:0000256" key="1">
    <source>
        <dbReference type="ARBA" id="ARBA00006643"/>
    </source>
</evidence>
<proteinExistence type="inferred from homology"/>
<dbReference type="OrthoDB" id="2122657at2759"/>
<dbReference type="Proteomes" id="UP001153076">
    <property type="component" value="Unassembled WGS sequence"/>
</dbReference>
<dbReference type="Gene3D" id="1.25.40.10">
    <property type="entry name" value="Tetratricopeptide repeat domain"/>
    <property type="match status" value="3"/>
</dbReference>
<evidence type="ECO:0000313" key="6">
    <source>
        <dbReference type="Proteomes" id="UP001153076"/>
    </source>
</evidence>
<gene>
    <name evidence="5" type="ORF">Cgig2_016193</name>
</gene>
<comment type="similarity">
    <text evidence="1">Belongs to the PPR family. PCMP-H subfamily.</text>
</comment>
<protein>
    <recommendedName>
        <fullName evidence="4">DYW domain-containing protein</fullName>
    </recommendedName>
</protein>
<feature type="repeat" description="PPR" evidence="3">
    <location>
        <begin position="232"/>
        <end position="266"/>
    </location>
</feature>
<dbReference type="FunFam" id="1.25.40.10:FF:000934">
    <property type="entry name" value="Pentatricopeptide repeat-containing protein"/>
    <property type="match status" value="1"/>
</dbReference>
<keyword evidence="2" id="KW-0677">Repeat</keyword>
<feature type="repeat" description="PPR" evidence="3">
    <location>
        <begin position="334"/>
        <end position="368"/>
    </location>
</feature>
<evidence type="ECO:0000259" key="4">
    <source>
        <dbReference type="Pfam" id="PF14432"/>
    </source>
</evidence>
<organism evidence="5 6">
    <name type="scientific">Carnegiea gigantea</name>
    <dbReference type="NCBI Taxonomy" id="171969"/>
    <lineage>
        <taxon>Eukaryota</taxon>
        <taxon>Viridiplantae</taxon>
        <taxon>Streptophyta</taxon>
        <taxon>Embryophyta</taxon>
        <taxon>Tracheophyta</taxon>
        <taxon>Spermatophyta</taxon>
        <taxon>Magnoliopsida</taxon>
        <taxon>eudicotyledons</taxon>
        <taxon>Gunneridae</taxon>
        <taxon>Pentapetalae</taxon>
        <taxon>Caryophyllales</taxon>
        <taxon>Cactineae</taxon>
        <taxon>Cactaceae</taxon>
        <taxon>Cactoideae</taxon>
        <taxon>Echinocereeae</taxon>
        <taxon>Carnegiea</taxon>
    </lineage>
</organism>
<dbReference type="Pfam" id="PF13041">
    <property type="entry name" value="PPR_2"/>
    <property type="match status" value="2"/>
</dbReference>
<dbReference type="InterPro" id="IPR002885">
    <property type="entry name" value="PPR_rpt"/>
</dbReference>
<dbReference type="GO" id="GO:0009451">
    <property type="term" value="P:RNA modification"/>
    <property type="evidence" value="ECO:0007669"/>
    <property type="project" value="InterPro"/>
</dbReference>
<dbReference type="PANTHER" id="PTHR47926">
    <property type="entry name" value="PENTATRICOPEPTIDE REPEAT-CONTAINING PROTEIN"/>
    <property type="match status" value="1"/>
</dbReference>
<dbReference type="Pfam" id="PF14432">
    <property type="entry name" value="DYW_deaminase"/>
    <property type="match status" value="1"/>
</dbReference>
<feature type="repeat" description="PPR" evidence="3">
    <location>
        <begin position="170"/>
        <end position="200"/>
    </location>
</feature>
<feature type="domain" description="DYW" evidence="4">
    <location>
        <begin position="550"/>
        <end position="622"/>
    </location>
</feature>
<dbReference type="NCBIfam" id="TIGR00756">
    <property type="entry name" value="PPR"/>
    <property type="match status" value="6"/>
</dbReference>
<evidence type="ECO:0000313" key="5">
    <source>
        <dbReference type="EMBL" id="KAJ8446883.1"/>
    </source>
</evidence>
<dbReference type="InterPro" id="IPR032867">
    <property type="entry name" value="DYW_dom"/>
</dbReference>
<comment type="caution">
    <text evidence="5">The sequence shown here is derived from an EMBL/GenBank/DDBJ whole genome shotgun (WGS) entry which is preliminary data.</text>
</comment>
<dbReference type="InterPro" id="IPR046848">
    <property type="entry name" value="E_motif"/>
</dbReference>
<dbReference type="PANTHER" id="PTHR47926:SF411">
    <property type="entry name" value="PENTATRICOPEPTIDE REPEAT-CONTAINING PROTEIN"/>
    <property type="match status" value="1"/>
</dbReference>
<sequence length="713" mass="79476">MNGSEKFCISLLQNCKNLRQIKQIQAFICKIGLETDPLIAGKLILNCAVLIPDSLDYACRLLFNVRHPDSFMYNALIRGLSESDAPQNSLCTFKEMCRESISPDSFSFAFAIKAAANLRALEAGIQLHCQALVLGFDTHLFVGTTLTSMYGECGCIEYARKVFEEIPEPNVVAWNAMLSACFRCGEVVFAKKVFNRMPTWDLTSWNVMLAGYAKAGELQLAKEVFEKMPIKDDISWSTMISGFVPNGDFEDAFGFFRELRKLGLTPNEVSLTSVLSACAQAGAFEFGRILHGFVEKAGFGWMVSVSNALLDTYAKCGNLSMAKLVFERMPEKTSVISWTTMIAGLAMHGCGMEATQLFNEMENCGIKPDAVTFVSLLYACSHAGLVEQGREYFNKMTTFYGIEPSIEHYGCMVDLYGRAGLLQRAYDFVCQLPFKPCATIWRVLLGACSVHGNVELAEKVKFRLLELDPSDSGDHILLSNLYAISGKWKASAAVRGSLSSLGINKETGWSMIEVDKIMYTFVAGGEQNEITNQAYEKLREIMLRIRIEDGYIAETNHVLYDVEDEEKEEVVSRHSEKLAVAFGMARLSKGSVIRIVKNLRICGDCHTLMKFISKAYSLEIVLFLSLDTEASDHIQDSVSPMLWFSEIQCNTKALDLRGLRLILGTLMLNPIPDLLSPQKLFSSWSSSVILAVRLDVYRFTTFCLDGKLLPFLS</sequence>
<dbReference type="GO" id="GO:0003723">
    <property type="term" value="F:RNA binding"/>
    <property type="evidence" value="ECO:0007669"/>
    <property type="project" value="InterPro"/>
</dbReference>
<dbReference type="PROSITE" id="PS51375">
    <property type="entry name" value="PPR"/>
    <property type="match status" value="5"/>
</dbReference>
<dbReference type="EMBL" id="JAKOGI010000048">
    <property type="protein sequence ID" value="KAJ8446883.1"/>
    <property type="molecule type" value="Genomic_DNA"/>
</dbReference>
<accession>A0A9Q1KQ74</accession>
<feature type="repeat" description="PPR" evidence="3">
    <location>
        <begin position="201"/>
        <end position="231"/>
    </location>
</feature>
<dbReference type="GO" id="GO:0008270">
    <property type="term" value="F:zinc ion binding"/>
    <property type="evidence" value="ECO:0007669"/>
    <property type="project" value="InterPro"/>
</dbReference>
<keyword evidence="6" id="KW-1185">Reference proteome</keyword>
<feature type="repeat" description="PPR" evidence="3">
    <location>
        <begin position="69"/>
        <end position="103"/>
    </location>
</feature>
<dbReference type="Pfam" id="PF20431">
    <property type="entry name" value="E_motif"/>
    <property type="match status" value="1"/>
</dbReference>
<dbReference type="InterPro" id="IPR011990">
    <property type="entry name" value="TPR-like_helical_dom_sf"/>
</dbReference>
<dbReference type="Pfam" id="PF01535">
    <property type="entry name" value="PPR"/>
    <property type="match status" value="5"/>
</dbReference>
<dbReference type="FunFam" id="1.25.40.10:FF:001093">
    <property type="entry name" value="Pentatricopeptide repeat-containing protein At2g34400"/>
    <property type="match status" value="1"/>
</dbReference>
<evidence type="ECO:0000256" key="3">
    <source>
        <dbReference type="PROSITE-ProRule" id="PRU00708"/>
    </source>
</evidence>
<dbReference type="InterPro" id="IPR046960">
    <property type="entry name" value="PPR_At4g14850-like_plant"/>
</dbReference>
<dbReference type="AlphaFoldDB" id="A0A9Q1KQ74"/>
<name>A0A9Q1KQ74_9CARY</name>
<reference evidence="5" key="1">
    <citation type="submission" date="2022-04" db="EMBL/GenBank/DDBJ databases">
        <title>Carnegiea gigantea Genome sequencing and assembly v2.</title>
        <authorList>
            <person name="Copetti D."/>
            <person name="Sanderson M.J."/>
            <person name="Burquez A."/>
            <person name="Wojciechowski M.F."/>
        </authorList>
    </citation>
    <scope>NUCLEOTIDE SEQUENCE</scope>
    <source>
        <strain evidence="5">SGP5-SGP5p</strain>
        <tissue evidence="5">Aerial part</tissue>
    </source>
</reference>
<evidence type="ECO:0000256" key="2">
    <source>
        <dbReference type="ARBA" id="ARBA00022737"/>
    </source>
</evidence>